<comment type="caution">
    <text evidence="2">The sequence shown here is derived from an EMBL/GenBank/DDBJ whole genome shotgun (WGS) entry which is preliminary data.</text>
</comment>
<evidence type="ECO:0000256" key="1">
    <source>
        <dbReference type="SAM" id="MobiDB-lite"/>
    </source>
</evidence>
<accession>X6N939</accession>
<dbReference type="AlphaFoldDB" id="X6N939"/>
<protein>
    <recommendedName>
        <fullName evidence="4">PPM-type phosphatase domain-containing protein</fullName>
    </recommendedName>
</protein>
<evidence type="ECO:0000313" key="3">
    <source>
        <dbReference type="Proteomes" id="UP000023152"/>
    </source>
</evidence>
<dbReference type="SUPFAM" id="SSF81606">
    <property type="entry name" value="PP2C-like"/>
    <property type="match status" value="1"/>
</dbReference>
<dbReference type="Proteomes" id="UP000023152">
    <property type="component" value="Unassembled WGS sequence"/>
</dbReference>
<name>X6N939_RETFI</name>
<feature type="compositionally biased region" description="Polar residues" evidence="1">
    <location>
        <begin position="178"/>
        <end position="187"/>
    </location>
</feature>
<sequence length="274" mass="30956">MKHLIAMKKLLALDPLFGISRIAIVQYLCHICNLTTFNERNKSQQSIRVQKIDDGKKKRWRKRKRPKPNEFSMFGASVFELFLKLTQGKFTSKDEQKQPMAESGTNTTQYTTKRISQSQSQAQSQAQTQTQSPIQTENIQGLDESLEEEEEETKATPHNVRRQSRATIRNVDTPDSLRGNQTPQSLWGSKFGNDGKQGPKRVSDLNEALSQIHMIISGEQERGAKPYQEDSTCIFYSPDLSVIMGAIFDGHGGLNGQIASSRAAKMTHDYFENV</sequence>
<dbReference type="EMBL" id="ASPP01010632">
    <property type="protein sequence ID" value="ETO22566.1"/>
    <property type="molecule type" value="Genomic_DNA"/>
</dbReference>
<feature type="compositionally biased region" description="Low complexity" evidence="1">
    <location>
        <begin position="116"/>
        <end position="132"/>
    </location>
</feature>
<dbReference type="InterPro" id="IPR036457">
    <property type="entry name" value="PPM-type-like_dom_sf"/>
</dbReference>
<evidence type="ECO:0008006" key="4">
    <source>
        <dbReference type="Google" id="ProtNLM"/>
    </source>
</evidence>
<feature type="region of interest" description="Disordered" evidence="1">
    <location>
        <begin position="92"/>
        <end position="200"/>
    </location>
</feature>
<evidence type="ECO:0000313" key="2">
    <source>
        <dbReference type="EMBL" id="ETO22566.1"/>
    </source>
</evidence>
<keyword evidence="3" id="KW-1185">Reference proteome</keyword>
<dbReference type="Gene3D" id="3.60.40.10">
    <property type="entry name" value="PPM-type phosphatase domain"/>
    <property type="match status" value="1"/>
</dbReference>
<reference evidence="2 3" key="1">
    <citation type="journal article" date="2013" name="Curr. Biol.">
        <title>The Genome of the Foraminiferan Reticulomyxa filosa.</title>
        <authorList>
            <person name="Glockner G."/>
            <person name="Hulsmann N."/>
            <person name="Schleicher M."/>
            <person name="Noegel A.A."/>
            <person name="Eichinger L."/>
            <person name="Gallinger C."/>
            <person name="Pawlowski J."/>
            <person name="Sierra R."/>
            <person name="Euteneuer U."/>
            <person name="Pillet L."/>
            <person name="Moustafa A."/>
            <person name="Platzer M."/>
            <person name="Groth M."/>
            <person name="Szafranski K."/>
            <person name="Schliwa M."/>
        </authorList>
    </citation>
    <scope>NUCLEOTIDE SEQUENCE [LARGE SCALE GENOMIC DNA]</scope>
</reference>
<organism evidence="2 3">
    <name type="scientific">Reticulomyxa filosa</name>
    <dbReference type="NCBI Taxonomy" id="46433"/>
    <lineage>
        <taxon>Eukaryota</taxon>
        <taxon>Sar</taxon>
        <taxon>Rhizaria</taxon>
        <taxon>Retaria</taxon>
        <taxon>Foraminifera</taxon>
        <taxon>Monothalamids</taxon>
        <taxon>Reticulomyxidae</taxon>
        <taxon>Reticulomyxa</taxon>
    </lineage>
</organism>
<gene>
    <name evidence="2" type="ORF">RFI_14626</name>
</gene>
<feature type="compositionally biased region" description="Polar residues" evidence="1">
    <location>
        <begin position="103"/>
        <end position="115"/>
    </location>
</feature>
<proteinExistence type="predicted"/>